<keyword evidence="3" id="KW-1185">Reference proteome</keyword>
<dbReference type="Gene3D" id="3.40.50.720">
    <property type="entry name" value="NAD(P)-binding Rossmann-like Domain"/>
    <property type="match status" value="1"/>
</dbReference>
<protein>
    <submittedName>
        <fullName evidence="2">SDR family oxidoreductase</fullName>
    </submittedName>
</protein>
<dbReference type="SUPFAM" id="SSF51735">
    <property type="entry name" value="NAD(P)-binding Rossmann-fold domains"/>
    <property type="match status" value="1"/>
</dbReference>
<dbReference type="Pfam" id="PF05368">
    <property type="entry name" value="NmrA"/>
    <property type="match status" value="1"/>
</dbReference>
<proteinExistence type="predicted"/>
<accession>A0ABY9XBS8</accession>
<dbReference type="EMBL" id="CP043494">
    <property type="protein sequence ID" value="WNG52840.1"/>
    <property type="molecule type" value="Genomic_DNA"/>
</dbReference>
<reference evidence="2 3" key="1">
    <citation type="submission" date="2019-08" db="EMBL/GenBank/DDBJ databases">
        <title>Archangium and Cystobacter genomes.</title>
        <authorList>
            <person name="Chen I.-C.K."/>
            <person name="Wielgoss S."/>
        </authorList>
    </citation>
    <scope>NUCLEOTIDE SEQUENCE [LARGE SCALE GENOMIC DNA]</scope>
    <source>
        <strain evidence="2 3">Cbm 6</strain>
    </source>
</reference>
<dbReference type="PANTHER" id="PTHR47129:SF1">
    <property type="entry name" value="NMRA-LIKE DOMAIN-CONTAINING PROTEIN"/>
    <property type="match status" value="1"/>
</dbReference>
<dbReference type="InterPro" id="IPR036291">
    <property type="entry name" value="NAD(P)-bd_dom_sf"/>
</dbReference>
<dbReference type="CDD" id="cd05269">
    <property type="entry name" value="TMR_SDR_a"/>
    <property type="match status" value="1"/>
</dbReference>
<sequence length="298" mass="31903">MNQTLLITGASGQLGRRVLHHLLESNEVSPARIIATTREPARLAEFAARGVSVRHADFNDAASLEKAFAGADRILIISTDELDLVGGKRLRQHETAVAVARKVGATHLAYTSMLSPEPGSPFLLASDHYGTEQALKASGLSYTLFRTNSYFENLMWSLPAIIATGRWHTSAGEGRVAYAARDDMAAAIASHLASASNDSTTLMLTGSRAYSHAEVARLVTEVTGKPIELVPLSDEALTDTLIASGVPEPFARLRASVDANVRAGNSDPVNDTLETLSRRKPMSLEHFLDTNRAALMGG</sequence>
<gene>
    <name evidence="2" type="ORF">F0U60_39655</name>
</gene>
<dbReference type="Proteomes" id="UP001611383">
    <property type="component" value="Chromosome"/>
</dbReference>
<evidence type="ECO:0000313" key="3">
    <source>
        <dbReference type="Proteomes" id="UP001611383"/>
    </source>
</evidence>
<evidence type="ECO:0000259" key="1">
    <source>
        <dbReference type="Pfam" id="PF05368"/>
    </source>
</evidence>
<dbReference type="InterPro" id="IPR052718">
    <property type="entry name" value="NmrA-type_oxidoreductase"/>
</dbReference>
<dbReference type="Gene3D" id="3.90.25.10">
    <property type="entry name" value="UDP-galactose 4-epimerase, domain 1"/>
    <property type="match status" value="1"/>
</dbReference>
<dbReference type="PANTHER" id="PTHR47129">
    <property type="entry name" value="QUINONE OXIDOREDUCTASE 2"/>
    <property type="match status" value="1"/>
</dbReference>
<name>A0ABY9XBS8_9BACT</name>
<feature type="domain" description="NmrA-like" evidence="1">
    <location>
        <begin position="1"/>
        <end position="251"/>
    </location>
</feature>
<evidence type="ECO:0000313" key="2">
    <source>
        <dbReference type="EMBL" id="WNG52840.1"/>
    </source>
</evidence>
<organism evidence="2 3">
    <name type="scientific">Archangium minus</name>
    <dbReference type="NCBI Taxonomy" id="83450"/>
    <lineage>
        <taxon>Bacteria</taxon>
        <taxon>Pseudomonadati</taxon>
        <taxon>Myxococcota</taxon>
        <taxon>Myxococcia</taxon>
        <taxon>Myxococcales</taxon>
        <taxon>Cystobacterineae</taxon>
        <taxon>Archangiaceae</taxon>
        <taxon>Archangium</taxon>
    </lineage>
</organism>
<dbReference type="InterPro" id="IPR008030">
    <property type="entry name" value="NmrA-like"/>
</dbReference>